<evidence type="ECO:0000313" key="1">
    <source>
        <dbReference type="EMBL" id="KAA8574956.1"/>
    </source>
</evidence>
<dbReference type="AlphaFoldDB" id="A0A5M9K470"/>
<dbReference type="EMBL" id="VICG01000002">
    <property type="protein sequence ID" value="KAA8574956.1"/>
    <property type="molecule type" value="Genomic_DNA"/>
</dbReference>
<sequence length="86" mass="9604">MQQLQKYPHAIVDFYHLCILDNNSVEALWVLDIDGLDVTVQLLLGTLLVVTLSRDSYAKSEWNTLDTSFPNLLVQLGVETNIGGTL</sequence>
<keyword evidence="2" id="KW-1185">Reference proteome</keyword>
<protein>
    <submittedName>
        <fullName evidence="1">Uncharacterized protein</fullName>
    </submittedName>
</protein>
<accession>A0A5M9K470</accession>
<comment type="caution">
    <text evidence="1">The sequence shown here is derived from an EMBL/GenBank/DDBJ whole genome shotgun (WGS) entry which is preliminary data.</text>
</comment>
<gene>
    <name evidence="1" type="ORF">EYC84_004186</name>
</gene>
<organism evidence="1 2">
    <name type="scientific">Monilinia fructicola</name>
    <name type="common">Brown rot fungus</name>
    <name type="synonym">Ciboria fructicola</name>
    <dbReference type="NCBI Taxonomy" id="38448"/>
    <lineage>
        <taxon>Eukaryota</taxon>
        <taxon>Fungi</taxon>
        <taxon>Dikarya</taxon>
        <taxon>Ascomycota</taxon>
        <taxon>Pezizomycotina</taxon>
        <taxon>Leotiomycetes</taxon>
        <taxon>Helotiales</taxon>
        <taxon>Sclerotiniaceae</taxon>
        <taxon>Monilinia</taxon>
    </lineage>
</organism>
<name>A0A5M9K470_MONFR</name>
<dbReference type="Proteomes" id="UP000322873">
    <property type="component" value="Unassembled WGS sequence"/>
</dbReference>
<reference evidence="1 2" key="1">
    <citation type="submission" date="2019-06" db="EMBL/GenBank/DDBJ databases">
        <title>Genome Sequence of the Brown Rot Fungal Pathogen Monilinia fructicola.</title>
        <authorList>
            <person name="De Miccolis Angelini R.M."/>
            <person name="Landi L."/>
            <person name="Abate D."/>
            <person name="Pollastro S."/>
            <person name="Romanazzi G."/>
            <person name="Faretra F."/>
        </authorList>
    </citation>
    <scope>NUCLEOTIDE SEQUENCE [LARGE SCALE GENOMIC DNA]</scope>
    <source>
        <strain evidence="1 2">Mfrc123</strain>
    </source>
</reference>
<proteinExistence type="predicted"/>
<evidence type="ECO:0000313" key="2">
    <source>
        <dbReference type="Proteomes" id="UP000322873"/>
    </source>
</evidence>